<accession>A0A6V6Y3X7</accession>
<name>A0A6V6Y3X7_9FIRM</name>
<reference evidence="2 3" key="1">
    <citation type="submission" date="2020-06" db="EMBL/GenBank/DDBJ databases">
        <authorList>
            <person name="Criscuolo A."/>
        </authorList>
    </citation>
    <scope>NUCLEOTIDE SEQUENCE [LARGE SCALE GENOMIC DNA]</scope>
    <source>
        <strain evidence="2">1804121828</strain>
    </source>
</reference>
<proteinExistence type="predicted"/>
<dbReference type="EMBL" id="CAIJCS010000019">
    <property type="protein sequence ID" value="CAC9931703.1"/>
    <property type="molecule type" value="Genomic_DNA"/>
</dbReference>
<evidence type="ECO:0000313" key="2">
    <source>
        <dbReference type="EMBL" id="CAC9931703.1"/>
    </source>
</evidence>
<dbReference type="Pfam" id="PF15919">
    <property type="entry name" value="HicB_lk_antitox"/>
    <property type="match status" value="1"/>
</dbReference>
<organism evidence="2 3">
    <name type="scientific">Aedoeadaptatus nemausensis</name>
    <dbReference type="NCBI Taxonomy" id="2582829"/>
    <lineage>
        <taxon>Bacteria</taxon>
        <taxon>Bacillati</taxon>
        <taxon>Bacillota</taxon>
        <taxon>Tissierellia</taxon>
        <taxon>Tissierellales</taxon>
        <taxon>Peptoniphilaceae</taxon>
        <taxon>Aedoeadaptatus</taxon>
    </lineage>
</organism>
<dbReference type="AlphaFoldDB" id="A0A6V6Y3X7"/>
<dbReference type="Gene3D" id="3.30.160.250">
    <property type="match status" value="1"/>
</dbReference>
<dbReference type="InterPro" id="IPR031807">
    <property type="entry name" value="HicB-like"/>
</dbReference>
<dbReference type="Proteomes" id="UP000586454">
    <property type="component" value="Unassembled WGS sequence"/>
</dbReference>
<comment type="caution">
    <text evidence="2">The sequence shown here is derived from an EMBL/GenBank/DDBJ whole genome shotgun (WGS) entry which is preliminary data.</text>
</comment>
<dbReference type="SUPFAM" id="SSF143100">
    <property type="entry name" value="TTHA1013/TTHA0281-like"/>
    <property type="match status" value="1"/>
</dbReference>
<evidence type="ECO:0000259" key="1">
    <source>
        <dbReference type="Pfam" id="PF15919"/>
    </source>
</evidence>
<protein>
    <recommendedName>
        <fullName evidence="1">HicB-like antitoxin of toxin-antitoxin system domain-containing protein</fullName>
    </recommendedName>
</protein>
<dbReference type="RefSeq" id="WP_180499975.1">
    <property type="nucleotide sequence ID" value="NZ_CAIJCS010000019.1"/>
</dbReference>
<sequence>MLFYYPMIVHEEDGYWAEFPDLEGCNAWGDTLEELYDDAEGAMSCHIYSILADGETLPASSGPHKIPSDETSFVVIMSSDVNLNPENQSVKKTLTIPSWMNKKAEQEGINFSKTLQDALVKKLSLAE</sequence>
<keyword evidence="3" id="KW-1185">Reference proteome</keyword>
<feature type="domain" description="HicB-like antitoxin of toxin-antitoxin system" evidence="1">
    <location>
        <begin position="5"/>
        <end position="103"/>
    </location>
</feature>
<evidence type="ECO:0000313" key="3">
    <source>
        <dbReference type="Proteomes" id="UP000586454"/>
    </source>
</evidence>
<gene>
    <name evidence="2" type="ORF">PEPNEM18_01051</name>
</gene>
<dbReference type="InterPro" id="IPR035069">
    <property type="entry name" value="TTHA1013/TTHA0281-like"/>
</dbReference>